<reference evidence="7" key="1">
    <citation type="journal article" date="2016" name="Mol. Ecol. Resour.">
        <title>Evaluation of the impact of RNA preservation methods of spiders for de novo transcriptome assembly.</title>
        <authorList>
            <person name="Kono N."/>
            <person name="Nakamura H."/>
            <person name="Ito Y."/>
            <person name="Tomita M."/>
            <person name="Arakawa K."/>
        </authorList>
    </citation>
    <scope>NUCLEOTIDE SEQUENCE</scope>
    <source>
        <tissue evidence="7">Whole body</tissue>
    </source>
</reference>
<evidence type="ECO:0000256" key="3">
    <source>
        <dbReference type="ARBA" id="ARBA00022833"/>
    </source>
</evidence>
<dbReference type="InterPro" id="IPR026516">
    <property type="entry name" value="THAP1/10"/>
</dbReference>
<keyword evidence="3" id="KW-0862">Zinc</keyword>
<evidence type="ECO:0000256" key="4">
    <source>
        <dbReference type="ARBA" id="ARBA00023125"/>
    </source>
</evidence>
<evidence type="ECO:0000256" key="1">
    <source>
        <dbReference type="ARBA" id="ARBA00022723"/>
    </source>
</evidence>
<dbReference type="SMART" id="SM00692">
    <property type="entry name" value="DM3"/>
    <property type="match status" value="1"/>
</dbReference>
<keyword evidence="2 5" id="KW-0863">Zinc-finger</keyword>
<sequence>MPYHCCAVNCKGNYANGPKVAVFNFPKDEAQQRRWLQALSRKDFIITKNSRVCEKHFSSDVIVKETVKTDPKTGEIKQKLFIL</sequence>
<dbReference type="PROSITE" id="PS50950">
    <property type="entry name" value="ZF_THAP"/>
    <property type="match status" value="1"/>
</dbReference>
<dbReference type="GO" id="GO:0006357">
    <property type="term" value="P:regulation of transcription by RNA polymerase II"/>
    <property type="evidence" value="ECO:0007669"/>
    <property type="project" value="TreeGrafter"/>
</dbReference>
<protein>
    <recommendedName>
        <fullName evidence="6">THAP-type domain-containing protein</fullName>
    </recommendedName>
</protein>
<keyword evidence="4 5" id="KW-0238">DNA-binding</keyword>
<dbReference type="InterPro" id="IPR006612">
    <property type="entry name" value="THAP_Znf"/>
</dbReference>
<dbReference type="SUPFAM" id="SSF57716">
    <property type="entry name" value="Glucocorticoid receptor-like (DNA-binding domain)"/>
    <property type="match status" value="1"/>
</dbReference>
<dbReference type="GO" id="GO:0008270">
    <property type="term" value="F:zinc ion binding"/>
    <property type="evidence" value="ECO:0007669"/>
    <property type="project" value="UniProtKB-KW"/>
</dbReference>
<dbReference type="GO" id="GO:0005634">
    <property type="term" value="C:nucleus"/>
    <property type="evidence" value="ECO:0007669"/>
    <property type="project" value="TreeGrafter"/>
</dbReference>
<keyword evidence="1" id="KW-0479">Metal-binding</keyword>
<evidence type="ECO:0000256" key="2">
    <source>
        <dbReference type="ARBA" id="ARBA00022771"/>
    </source>
</evidence>
<feature type="domain" description="THAP-type" evidence="6">
    <location>
        <begin position="1"/>
        <end position="80"/>
    </location>
</feature>
<name>A0A2L2YN14_PARTP</name>
<dbReference type="GO" id="GO:0003700">
    <property type="term" value="F:DNA-binding transcription factor activity"/>
    <property type="evidence" value="ECO:0007669"/>
    <property type="project" value="TreeGrafter"/>
</dbReference>
<evidence type="ECO:0000256" key="5">
    <source>
        <dbReference type="PROSITE-ProRule" id="PRU00309"/>
    </source>
</evidence>
<proteinExistence type="evidence at transcript level"/>
<dbReference type="EMBL" id="IAAA01038197">
    <property type="protein sequence ID" value="LAA09459.1"/>
    <property type="molecule type" value="mRNA"/>
</dbReference>
<dbReference type="SMART" id="SM00980">
    <property type="entry name" value="THAP"/>
    <property type="match status" value="1"/>
</dbReference>
<dbReference type="PANTHER" id="PTHR46600">
    <property type="entry name" value="THAP DOMAIN-CONTAINING"/>
    <property type="match status" value="1"/>
</dbReference>
<dbReference type="Gene3D" id="6.20.210.20">
    <property type="entry name" value="THAP domain"/>
    <property type="match status" value="1"/>
</dbReference>
<dbReference type="AlphaFoldDB" id="A0A2L2YN14"/>
<evidence type="ECO:0000259" key="6">
    <source>
        <dbReference type="PROSITE" id="PS50950"/>
    </source>
</evidence>
<dbReference type="Pfam" id="PF05485">
    <property type="entry name" value="THAP"/>
    <property type="match status" value="1"/>
</dbReference>
<dbReference type="PANTHER" id="PTHR46600:SF7">
    <property type="entry name" value="SI:DKEY-228B2.6-RELATED"/>
    <property type="match status" value="1"/>
</dbReference>
<organism evidence="7">
    <name type="scientific">Parasteatoda tepidariorum</name>
    <name type="common">Common house spider</name>
    <name type="synonym">Achaearanea tepidariorum</name>
    <dbReference type="NCBI Taxonomy" id="114398"/>
    <lineage>
        <taxon>Eukaryota</taxon>
        <taxon>Metazoa</taxon>
        <taxon>Ecdysozoa</taxon>
        <taxon>Arthropoda</taxon>
        <taxon>Chelicerata</taxon>
        <taxon>Arachnida</taxon>
        <taxon>Araneae</taxon>
        <taxon>Araneomorphae</taxon>
        <taxon>Entelegynae</taxon>
        <taxon>Araneoidea</taxon>
        <taxon>Theridiidae</taxon>
        <taxon>Parasteatoda</taxon>
    </lineage>
</organism>
<evidence type="ECO:0000313" key="7">
    <source>
        <dbReference type="EMBL" id="LAA09459.1"/>
    </source>
</evidence>
<dbReference type="InterPro" id="IPR038441">
    <property type="entry name" value="THAP_Znf_sf"/>
</dbReference>
<dbReference type="GO" id="GO:0000978">
    <property type="term" value="F:RNA polymerase II cis-regulatory region sequence-specific DNA binding"/>
    <property type="evidence" value="ECO:0007669"/>
    <property type="project" value="TreeGrafter"/>
</dbReference>
<accession>A0A2L2YN14</accession>
<dbReference type="OrthoDB" id="6436837at2759"/>